<proteinExistence type="predicted"/>
<evidence type="ECO:0000313" key="2">
    <source>
        <dbReference type="EMBL" id="KAF2126636.1"/>
    </source>
</evidence>
<gene>
    <name evidence="2" type="ORF">P153DRAFT_388669</name>
</gene>
<keyword evidence="1" id="KW-0812">Transmembrane</keyword>
<organism evidence="2 3">
    <name type="scientific">Dothidotthia symphoricarpi CBS 119687</name>
    <dbReference type="NCBI Taxonomy" id="1392245"/>
    <lineage>
        <taxon>Eukaryota</taxon>
        <taxon>Fungi</taxon>
        <taxon>Dikarya</taxon>
        <taxon>Ascomycota</taxon>
        <taxon>Pezizomycotina</taxon>
        <taxon>Dothideomycetes</taxon>
        <taxon>Pleosporomycetidae</taxon>
        <taxon>Pleosporales</taxon>
        <taxon>Dothidotthiaceae</taxon>
        <taxon>Dothidotthia</taxon>
    </lineage>
</organism>
<dbReference type="OrthoDB" id="5428890at2759"/>
<dbReference type="GeneID" id="54411202"/>
<reference evidence="2" key="1">
    <citation type="journal article" date="2020" name="Stud. Mycol.">
        <title>101 Dothideomycetes genomes: a test case for predicting lifestyles and emergence of pathogens.</title>
        <authorList>
            <person name="Haridas S."/>
            <person name="Albert R."/>
            <person name="Binder M."/>
            <person name="Bloem J."/>
            <person name="Labutti K."/>
            <person name="Salamov A."/>
            <person name="Andreopoulos B."/>
            <person name="Baker S."/>
            <person name="Barry K."/>
            <person name="Bills G."/>
            <person name="Bluhm B."/>
            <person name="Cannon C."/>
            <person name="Castanera R."/>
            <person name="Culley D."/>
            <person name="Daum C."/>
            <person name="Ezra D."/>
            <person name="Gonzalez J."/>
            <person name="Henrissat B."/>
            <person name="Kuo A."/>
            <person name="Liang C."/>
            <person name="Lipzen A."/>
            <person name="Lutzoni F."/>
            <person name="Magnuson J."/>
            <person name="Mondo S."/>
            <person name="Nolan M."/>
            <person name="Ohm R."/>
            <person name="Pangilinan J."/>
            <person name="Park H.-J."/>
            <person name="Ramirez L."/>
            <person name="Alfaro M."/>
            <person name="Sun H."/>
            <person name="Tritt A."/>
            <person name="Yoshinaga Y."/>
            <person name="Zwiers L.-H."/>
            <person name="Turgeon B."/>
            <person name="Goodwin S."/>
            <person name="Spatafora J."/>
            <person name="Crous P."/>
            <person name="Grigoriev I."/>
        </authorList>
    </citation>
    <scope>NUCLEOTIDE SEQUENCE</scope>
    <source>
        <strain evidence="2">CBS 119687</strain>
    </source>
</reference>
<protein>
    <submittedName>
        <fullName evidence="2">Uncharacterized protein</fullName>
    </submittedName>
</protein>
<keyword evidence="1" id="KW-0472">Membrane</keyword>
<dbReference type="EMBL" id="ML977513">
    <property type="protein sequence ID" value="KAF2126636.1"/>
    <property type="molecule type" value="Genomic_DNA"/>
</dbReference>
<dbReference type="RefSeq" id="XP_033521028.1">
    <property type="nucleotide sequence ID" value="XM_033670770.1"/>
</dbReference>
<sequence>MARAASPLLDPLDAPTKIIILDALWGPISIQGHQVRNSHTFEAYWAFYHRSCEHALYDGGRHVLARTHEDIVDLAHLLQEGRSRDIIRGVLRLKLTKAHDNEDELVDRAIDLAANLLLMVDFDSIEYGFSGRQQIAWSTGSLGDCVASFFGSAPVLGHESVKLHRVFNALNLGRIAGVEIVPTTNLLDHLRLTDDDTKLYIFHHASFLKHQSQSTILPKGLIEETLRTLALLFPQSDPAVRKWYRSLPTPFTLDPQLMLCGHLKTDDRQIETFVYWHDRIVVLKQVFDEATPRTLSQWWHDRRNGVQWYTFWIAIVVLGFTLFFGLIQSIEGALQVYGTFYGEKGS</sequence>
<evidence type="ECO:0000256" key="1">
    <source>
        <dbReference type="SAM" id="Phobius"/>
    </source>
</evidence>
<accession>A0A6A6A520</accession>
<keyword evidence="3" id="KW-1185">Reference proteome</keyword>
<dbReference type="Proteomes" id="UP000799771">
    <property type="component" value="Unassembled WGS sequence"/>
</dbReference>
<keyword evidence="1" id="KW-1133">Transmembrane helix</keyword>
<evidence type="ECO:0000313" key="3">
    <source>
        <dbReference type="Proteomes" id="UP000799771"/>
    </source>
</evidence>
<name>A0A6A6A520_9PLEO</name>
<dbReference type="AlphaFoldDB" id="A0A6A6A520"/>
<feature type="transmembrane region" description="Helical" evidence="1">
    <location>
        <begin position="308"/>
        <end position="327"/>
    </location>
</feature>